<dbReference type="Pfam" id="PF05901">
    <property type="entry name" value="Excalibur"/>
    <property type="match status" value="1"/>
</dbReference>
<comment type="caution">
    <text evidence="3">The sequence shown here is derived from an EMBL/GenBank/DDBJ whole genome shotgun (WGS) entry which is preliminary data.</text>
</comment>
<evidence type="ECO:0000256" key="1">
    <source>
        <dbReference type="SAM" id="MobiDB-lite"/>
    </source>
</evidence>
<feature type="compositionally biased region" description="Basic and acidic residues" evidence="1">
    <location>
        <begin position="128"/>
        <end position="139"/>
    </location>
</feature>
<feature type="region of interest" description="Disordered" evidence="1">
    <location>
        <begin position="27"/>
        <end position="55"/>
    </location>
</feature>
<feature type="region of interest" description="Disordered" evidence="1">
    <location>
        <begin position="118"/>
        <end position="139"/>
    </location>
</feature>
<dbReference type="Proteomes" id="UP001501444">
    <property type="component" value="Unassembled WGS sequence"/>
</dbReference>
<feature type="region of interest" description="Disordered" evidence="1">
    <location>
        <begin position="76"/>
        <end position="99"/>
    </location>
</feature>
<dbReference type="PROSITE" id="PS51257">
    <property type="entry name" value="PROKAR_LIPOPROTEIN"/>
    <property type="match status" value="1"/>
</dbReference>
<dbReference type="SMART" id="SM00894">
    <property type="entry name" value="Excalibur"/>
    <property type="match status" value="1"/>
</dbReference>
<feature type="compositionally biased region" description="Low complexity" evidence="1">
    <location>
        <begin position="27"/>
        <end position="51"/>
    </location>
</feature>
<dbReference type="EMBL" id="BAAARV010000025">
    <property type="protein sequence ID" value="GAA2347194.1"/>
    <property type="molecule type" value="Genomic_DNA"/>
</dbReference>
<sequence>MTFRHVAAAAFAVLALTGCGDHPEDAAVPAASPSATVSPSATLSPSSGASPRPTPTFCASGRLVNGDCAGAAEVPPTTAVVVPPPPTTETAAPDPTEPDENVYYKNCAAARAAGAAPLYRGEPGYRSGLDRDGDGVACE</sequence>
<name>A0ABP5T7V4_9ACTN</name>
<evidence type="ECO:0000313" key="4">
    <source>
        <dbReference type="Proteomes" id="UP001501444"/>
    </source>
</evidence>
<protein>
    <recommendedName>
        <fullName evidence="2">Excalibur calcium-binding domain-containing protein</fullName>
    </recommendedName>
</protein>
<proteinExistence type="predicted"/>
<reference evidence="4" key="1">
    <citation type="journal article" date="2019" name="Int. J. Syst. Evol. Microbiol.">
        <title>The Global Catalogue of Microorganisms (GCM) 10K type strain sequencing project: providing services to taxonomists for standard genome sequencing and annotation.</title>
        <authorList>
            <consortium name="The Broad Institute Genomics Platform"/>
            <consortium name="The Broad Institute Genome Sequencing Center for Infectious Disease"/>
            <person name="Wu L."/>
            <person name="Ma J."/>
        </authorList>
    </citation>
    <scope>NUCLEOTIDE SEQUENCE [LARGE SCALE GENOMIC DNA]</scope>
    <source>
        <strain evidence="4">JCM 3272</strain>
    </source>
</reference>
<evidence type="ECO:0000313" key="3">
    <source>
        <dbReference type="EMBL" id="GAA2347194.1"/>
    </source>
</evidence>
<feature type="domain" description="Excalibur calcium-binding" evidence="2">
    <location>
        <begin position="103"/>
        <end position="139"/>
    </location>
</feature>
<accession>A0ABP5T7V4</accession>
<dbReference type="InterPro" id="IPR008613">
    <property type="entry name" value="Excalibur_Ca-bd_domain"/>
</dbReference>
<gene>
    <name evidence="3" type="ORF">GCM10010170_034550</name>
</gene>
<dbReference type="RefSeq" id="WP_344613405.1">
    <property type="nucleotide sequence ID" value="NZ_BAAARV010000025.1"/>
</dbReference>
<organism evidence="3 4">
    <name type="scientific">Dactylosporangium salmoneum</name>
    <dbReference type="NCBI Taxonomy" id="53361"/>
    <lineage>
        <taxon>Bacteria</taxon>
        <taxon>Bacillati</taxon>
        <taxon>Actinomycetota</taxon>
        <taxon>Actinomycetes</taxon>
        <taxon>Micromonosporales</taxon>
        <taxon>Micromonosporaceae</taxon>
        <taxon>Dactylosporangium</taxon>
    </lineage>
</organism>
<evidence type="ECO:0000259" key="2">
    <source>
        <dbReference type="SMART" id="SM00894"/>
    </source>
</evidence>
<keyword evidence="4" id="KW-1185">Reference proteome</keyword>